<accession>A0A183AX60</accession>
<dbReference type="SUPFAM" id="SSF48264">
    <property type="entry name" value="Cytochrome P450"/>
    <property type="match status" value="1"/>
</dbReference>
<sequence>LSHRSQLRAIVFHTFDTLSPNTFPLIGSFAAESVTSGRHVFGADLTESSEIDFWIWDLVMEFVFFNSPDFSLEPNGSFSGKQGLVRCLRERMLQLLELHNRGKVDSCGFSSSGHLLAEFDRLVSPLVRHAIETFTRYRKEQEVRLELPPGLNATSLLHQFVQAHHHLETEGEFVRFLTPTHIAHILVEVSLILHGCLLRAMRLLFAVLAMRTDWQDRLREESKQALTSGLNCPKRSPKCTGSLLPPKCLHLRHINCLPWTKALINEAVRLSAPGFPIGALREAYRDGQILDFDYAEGELVLLNQLVYFNDRQLWEEDRQSPNGDVCGHNVVSNKTTDSTHLHRTESYLPGLPFNPYRFLRKVDSSQLDKDVHLELPVHWARHMLVGYTVCVPNDCVYRLLTAILTHLFGTGLRVSVKNDESNTPPVCDGHSLRIPRILPSLSWVYTSE</sequence>
<dbReference type="GO" id="GO:0016705">
    <property type="term" value="F:oxidoreductase activity, acting on paired donors, with incorporation or reduction of molecular oxygen"/>
    <property type="evidence" value="ECO:0007669"/>
    <property type="project" value="InterPro"/>
</dbReference>
<dbReference type="InterPro" id="IPR036396">
    <property type="entry name" value="Cyt_P450_sf"/>
</dbReference>
<protein>
    <submittedName>
        <fullName evidence="2">RING-type E3 ubiquitin transferase</fullName>
    </submittedName>
</protein>
<organism evidence="2">
    <name type="scientific">Echinostoma caproni</name>
    <dbReference type="NCBI Taxonomy" id="27848"/>
    <lineage>
        <taxon>Eukaryota</taxon>
        <taxon>Metazoa</taxon>
        <taxon>Spiralia</taxon>
        <taxon>Lophotrochozoa</taxon>
        <taxon>Platyhelminthes</taxon>
        <taxon>Trematoda</taxon>
        <taxon>Digenea</taxon>
        <taxon>Plagiorchiida</taxon>
        <taxon>Echinostomata</taxon>
        <taxon>Echinostomatoidea</taxon>
        <taxon>Echinostomatidae</taxon>
        <taxon>Echinostoma</taxon>
    </lineage>
</organism>
<dbReference type="GO" id="GO:0005506">
    <property type="term" value="F:iron ion binding"/>
    <property type="evidence" value="ECO:0007669"/>
    <property type="project" value="InterPro"/>
</dbReference>
<dbReference type="Gene3D" id="1.10.630.10">
    <property type="entry name" value="Cytochrome P450"/>
    <property type="match status" value="1"/>
</dbReference>
<reference evidence="2" key="1">
    <citation type="submission" date="2016-06" db="UniProtKB">
        <authorList>
            <consortium name="WormBaseParasite"/>
        </authorList>
    </citation>
    <scope>IDENTIFICATION</scope>
</reference>
<comment type="similarity">
    <text evidence="1">Belongs to the cytochrome P450 family.</text>
</comment>
<name>A0A183AX60_9TREM</name>
<dbReference type="Pfam" id="PF00067">
    <property type="entry name" value="p450"/>
    <property type="match status" value="1"/>
</dbReference>
<dbReference type="InterPro" id="IPR001128">
    <property type="entry name" value="Cyt_P450"/>
</dbReference>
<evidence type="ECO:0000313" key="2">
    <source>
        <dbReference type="WBParaSite" id="ECPE_0001158001-mRNA-1"/>
    </source>
</evidence>
<evidence type="ECO:0000256" key="1">
    <source>
        <dbReference type="ARBA" id="ARBA00010617"/>
    </source>
</evidence>
<dbReference type="GO" id="GO:0004497">
    <property type="term" value="F:monooxygenase activity"/>
    <property type="evidence" value="ECO:0007669"/>
    <property type="project" value="InterPro"/>
</dbReference>
<dbReference type="WBParaSite" id="ECPE_0001158001-mRNA-1">
    <property type="protein sequence ID" value="ECPE_0001158001-mRNA-1"/>
    <property type="gene ID" value="ECPE_0001158001"/>
</dbReference>
<proteinExistence type="inferred from homology"/>
<dbReference type="AlphaFoldDB" id="A0A183AX60"/>
<dbReference type="GO" id="GO:0020037">
    <property type="term" value="F:heme binding"/>
    <property type="evidence" value="ECO:0007669"/>
    <property type="project" value="InterPro"/>
</dbReference>